<organism evidence="2 3">
    <name type="scientific">Anseongella ginsenosidimutans</name>
    <dbReference type="NCBI Taxonomy" id="496056"/>
    <lineage>
        <taxon>Bacteria</taxon>
        <taxon>Pseudomonadati</taxon>
        <taxon>Bacteroidota</taxon>
        <taxon>Sphingobacteriia</taxon>
        <taxon>Sphingobacteriales</taxon>
        <taxon>Sphingobacteriaceae</taxon>
        <taxon>Anseongella</taxon>
    </lineage>
</organism>
<proteinExistence type="predicted"/>
<feature type="signal peptide" evidence="1">
    <location>
        <begin position="1"/>
        <end position="21"/>
    </location>
</feature>
<reference evidence="2 3" key="1">
    <citation type="submission" date="2019-03" db="EMBL/GenBank/DDBJ databases">
        <title>Genomic Encyclopedia of Type Strains, Phase IV (KMG-IV): sequencing the most valuable type-strain genomes for metagenomic binning, comparative biology and taxonomic classification.</title>
        <authorList>
            <person name="Goeker M."/>
        </authorList>
    </citation>
    <scope>NUCLEOTIDE SEQUENCE [LARGE SCALE GENOMIC DNA]</scope>
    <source>
        <strain evidence="2 3">DSM 21100</strain>
    </source>
</reference>
<evidence type="ECO:0000313" key="2">
    <source>
        <dbReference type="EMBL" id="TCS88965.1"/>
    </source>
</evidence>
<dbReference type="GO" id="GO:0004497">
    <property type="term" value="F:monooxygenase activity"/>
    <property type="evidence" value="ECO:0007669"/>
    <property type="project" value="UniProtKB-KW"/>
</dbReference>
<name>A0A4R3KUJ9_9SPHI</name>
<dbReference type="AlphaFoldDB" id="A0A4R3KUJ9"/>
<feature type="chain" id="PRO_5020275445" evidence="1">
    <location>
        <begin position="22"/>
        <end position="421"/>
    </location>
</feature>
<keyword evidence="3" id="KW-1185">Reference proteome</keyword>
<dbReference type="Pfam" id="PF14100">
    <property type="entry name" value="DUF6807"/>
    <property type="match status" value="1"/>
</dbReference>
<sequence>MKRISFIALFTFLLCCRAALSAQEIARLTVEPAPRERNDVPVSASLDKITFRNDSTLQLFEVTSSGKVPVAFQVEHSPRGRLIWWILKGRTPAGKERVFELASGKASATGMGGITTELENGGLVIRTGGRPVLNYQYETLYPPQGVDTAYKRSGFIHPLWSPEGKVLTTIQPRDHYHHYGIWNPWTHTAFRGDTIDFWNLYQREGTVRFAGFSEKESGPVYGGFRARQEHVAHPYGDKTVALNEVWDVRVFNLGDGMWLWDFTTELNCATSDPVTLLEYRYAGFGFRATEQWTNKNSSVLTSEGKTRKDADGSTAKWCIMKGEVDGSDAGILFMGYPSNYNFPEPLRIWPENANGGRGDMFFNFAPTKNMDWELEPGKTYVLRYRMLVFDGDLTAEQAEQTWQAFAHAPEVTVELPTGKKK</sequence>
<evidence type="ECO:0000313" key="3">
    <source>
        <dbReference type="Proteomes" id="UP000295807"/>
    </source>
</evidence>
<evidence type="ECO:0000256" key="1">
    <source>
        <dbReference type="SAM" id="SignalP"/>
    </source>
</evidence>
<dbReference type="Proteomes" id="UP000295807">
    <property type="component" value="Unassembled WGS sequence"/>
</dbReference>
<dbReference type="InterPro" id="IPR029475">
    <property type="entry name" value="DUF6807"/>
</dbReference>
<keyword evidence="2" id="KW-0503">Monooxygenase</keyword>
<protein>
    <submittedName>
        <fullName evidence="2">Methane monooxygenase PmoA-like</fullName>
    </submittedName>
</protein>
<dbReference type="RefSeq" id="WP_132128072.1">
    <property type="nucleotide sequence ID" value="NZ_CP042432.1"/>
</dbReference>
<gene>
    <name evidence="2" type="ORF">EDD80_102156</name>
</gene>
<keyword evidence="2" id="KW-0560">Oxidoreductase</keyword>
<dbReference type="EMBL" id="SMAD01000002">
    <property type="protein sequence ID" value="TCS88965.1"/>
    <property type="molecule type" value="Genomic_DNA"/>
</dbReference>
<accession>A0A4R3KUJ9</accession>
<keyword evidence="1" id="KW-0732">Signal</keyword>
<comment type="caution">
    <text evidence="2">The sequence shown here is derived from an EMBL/GenBank/DDBJ whole genome shotgun (WGS) entry which is preliminary data.</text>
</comment>
<dbReference type="OrthoDB" id="2540540at2"/>